<sequence>MDINDMKRRERGRKAQYQRIGSMSLPTAVSPSAPERCVSRDSMEDYWSEVKNIEEERQGGQEELMERGSMDEAEIEEAWLQEAGLSTLVTGTQSDGPAEALLSTLTRSQAAMVKKRLDNYTQTLRKRNKQPMRHVRDVFSMPGASSELTPPISPNGQIAPKLPQWNPPKVSPLCPADTNGSSSVSETIVLSFDVPYSEAARAHRKDCRRIRKDDRDLPSFQIVKPRQGVTRVNDLSSEDIKKIGYISLIELTTFYDILGIEMKRNRVVRSKTRDNGIFGVPLTTLLENDQKKYPGSRVPLVFKKHLRQELELKFYEDRFDWDQVRQNDAAGLLKMFIRELPYPLLTQQHLPAFTAAQSESERPHLRLNADRSVSRLSSLCLSVCLSGISSPKHQIQALHLLIMLLPEANRDTLKALLEFLRKVVAYEEKNRMSLWNVSMIVAPNLFTFRGKNVKQEEMQGAVSAAQLVRLLITHQDLLWTVPCFLISHIRKMNEATMGKKTPTSEKNKRRLLKRWNMEKDRERSEVTDLRDGVIRVHAPLNARVSMAIQLSTEMKARDIMARFDIENGRGSRGTSRRQRQYLFEVGGNIGERCLDPDAHLLDVYHANPHCEWVLKSRST</sequence>
<feature type="compositionally biased region" description="Polar residues" evidence="2">
    <location>
        <begin position="19"/>
        <end position="30"/>
    </location>
</feature>
<proteinExistence type="predicted"/>
<dbReference type="EMBL" id="QBIY01012873">
    <property type="protein sequence ID" value="RXN14904.1"/>
    <property type="molecule type" value="Genomic_DNA"/>
</dbReference>
<dbReference type="InterPro" id="IPR057323">
    <property type="entry name" value="RHG40/28/18_ubiquitin"/>
</dbReference>
<dbReference type="Pfam" id="PF25442">
    <property type="entry name" value="Ubiquitin_RHG40_C"/>
    <property type="match status" value="1"/>
</dbReference>
<keyword evidence="1" id="KW-0343">GTPase activation</keyword>
<dbReference type="GO" id="GO:0005737">
    <property type="term" value="C:cytoplasm"/>
    <property type="evidence" value="ECO:0007669"/>
    <property type="project" value="TreeGrafter"/>
</dbReference>
<dbReference type="SMART" id="SM00324">
    <property type="entry name" value="RhoGAP"/>
    <property type="match status" value="1"/>
</dbReference>
<dbReference type="PANTHER" id="PTHR14963">
    <property type="entry name" value="RHO GTPASE ACTIVATING PROTEIN 18,19-RELATED"/>
    <property type="match status" value="1"/>
</dbReference>
<dbReference type="Pfam" id="PF00620">
    <property type="entry name" value="RhoGAP"/>
    <property type="match status" value="1"/>
</dbReference>
<dbReference type="GO" id="GO:0007165">
    <property type="term" value="P:signal transduction"/>
    <property type="evidence" value="ECO:0007669"/>
    <property type="project" value="InterPro"/>
</dbReference>
<comment type="caution">
    <text evidence="4">The sequence shown here is derived from an EMBL/GenBank/DDBJ whole genome shotgun (WGS) entry which is preliminary data.</text>
</comment>
<dbReference type="PANTHER" id="PTHR14963:SF5">
    <property type="entry name" value="RHO GTPASE-ACTIVATING PROTEIN 28"/>
    <property type="match status" value="1"/>
</dbReference>
<keyword evidence="5" id="KW-1185">Reference proteome</keyword>
<dbReference type="GO" id="GO:0005096">
    <property type="term" value="F:GTPase activator activity"/>
    <property type="evidence" value="ECO:0007669"/>
    <property type="project" value="UniProtKB-KW"/>
</dbReference>
<accession>A0A498M6P8</accession>
<name>A0A498M6P8_LABRO</name>
<dbReference type="Gene3D" id="1.10.555.10">
    <property type="entry name" value="Rho GTPase activation protein"/>
    <property type="match status" value="1"/>
</dbReference>
<evidence type="ECO:0000259" key="3">
    <source>
        <dbReference type="PROSITE" id="PS50238"/>
    </source>
</evidence>
<organism evidence="4 5">
    <name type="scientific">Labeo rohita</name>
    <name type="common">Indian major carp</name>
    <name type="synonym">Cyprinus rohita</name>
    <dbReference type="NCBI Taxonomy" id="84645"/>
    <lineage>
        <taxon>Eukaryota</taxon>
        <taxon>Metazoa</taxon>
        <taxon>Chordata</taxon>
        <taxon>Craniata</taxon>
        <taxon>Vertebrata</taxon>
        <taxon>Euteleostomi</taxon>
        <taxon>Actinopterygii</taxon>
        <taxon>Neopterygii</taxon>
        <taxon>Teleostei</taxon>
        <taxon>Ostariophysi</taxon>
        <taxon>Cypriniformes</taxon>
        <taxon>Cyprinidae</taxon>
        <taxon>Labeoninae</taxon>
        <taxon>Labeonini</taxon>
        <taxon>Labeo</taxon>
    </lineage>
</organism>
<dbReference type="GO" id="GO:0030833">
    <property type="term" value="P:regulation of actin filament polymerization"/>
    <property type="evidence" value="ECO:0007669"/>
    <property type="project" value="TreeGrafter"/>
</dbReference>
<evidence type="ECO:0000313" key="5">
    <source>
        <dbReference type="Proteomes" id="UP000290572"/>
    </source>
</evidence>
<dbReference type="STRING" id="84645.A0A498M6P8"/>
<dbReference type="InterPro" id="IPR000198">
    <property type="entry name" value="RhoGAP_dom"/>
</dbReference>
<reference evidence="4 5" key="1">
    <citation type="submission" date="2018-03" db="EMBL/GenBank/DDBJ databases">
        <title>Draft genome sequence of Rohu Carp (Labeo rohita).</title>
        <authorList>
            <person name="Das P."/>
            <person name="Kushwaha B."/>
            <person name="Joshi C.G."/>
            <person name="Kumar D."/>
            <person name="Nagpure N.S."/>
            <person name="Sahoo L."/>
            <person name="Das S.P."/>
            <person name="Bit A."/>
            <person name="Patnaik S."/>
            <person name="Meher P.K."/>
            <person name="Jayasankar P."/>
            <person name="Koringa P.G."/>
            <person name="Patel N.V."/>
            <person name="Hinsu A.T."/>
            <person name="Kumar R."/>
            <person name="Pandey M."/>
            <person name="Agarwal S."/>
            <person name="Srivastava S."/>
            <person name="Singh M."/>
            <person name="Iquebal M.A."/>
            <person name="Jaiswal S."/>
            <person name="Angadi U.B."/>
            <person name="Kumar N."/>
            <person name="Raza M."/>
            <person name="Shah T.M."/>
            <person name="Rai A."/>
            <person name="Jena J.K."/>
        </authorList>
    </citation>
    <scope>NUCLEOTIDE SEQUENCE [LARGE SCALE GENOMIC DNA]</scope>
    <source>
        <strain evidence="4">DASCIFA01</strain>
        <tissue evidence="4">Testis</tissue>
    </source>
</reference>
<dbReference type="PROSITE" id="PS50238">
    <property type="entry name" value="RHOGAP"/>
    <property type="match status" value="1"/>
</dbReference>
<dbReference type="CDD" id="cd04391">
    <property type="entry name" value="RhoGAP_ARHGAP18"/>
    <property type="match status" value="1"/>
</dbReference>
<protein>
    <submittedName>
        <fullName evidence="4">Rho GTPase-activating 18-like isoform X1</fullName>
    </submittedName>
</protein>
<dbReference type="Proteomes" id="UP000290572">
    <property type="component" value="Unassembled WGS sequence"/>
</dbReference>
<feature type="region of interest" description="Disordered" evidence="2">
    <location>
        <begin position="1"/>
        <end position="41"/>
    </location>
</feature>
<dbReference type="SUPFAM" id="SSF48350">
    <property type="entry name" value="GTPase activation domain, GAP"/>
    <property type="match status" value="1"/>
</dbReference>
<feature type="domain" description="Rho-GAP" evidence="3">
    <location>
        <begin position="262"/>
        <end position="479"/>
    </location>
</feature>
<evidence type="ECO:0000313" key="4">
    <source>
        <dbReference type="EMBL" id="RXN14904.1"/>
    </source>
</evidence>
<dbReference type="InterPro" id="IPR008936">
    <property type="entry name" value="Rho_GTPase_activation_prot"/>
</dbReference>
<gene>
    <name evidence="4" type="ORF">ROHU_037163</name>
</gene>
<dbReference type="GO" id="GO:0051056">
    <property type="term" value="P:regulation of small GTPase mediated signal transduction"/>
    <property type="evidence" value="ECO:0007669"/>
    <property type="project" value="TreeGrafter"/>
</dbReference>
<evidence type="ECO:0000256" key="2">
    <source>
        <dbReference type="SAM" id="MobiDB-lite"/>
    </source>
</evidence>
<dbReference type="AlphaFoldDB" id="A0A498M6P8"/>
<evidence type="ECO:0000256" key="1">
    <source>
        <dbReference type="ARBA" id="ARBA00022468"/>
    </source>
</evidence>
<dbReference type="GO" id="GO:0051497">
    <property type="term" value="P:negative regulation of stress fiber assembly"/>
    <property type="evidence" value="ECO:0007669"/>
    <property type="project" value="TreeGrafter"/>
</dbReference>